<proteinExistence type="predicted"/>
<feature type="chain" id="PRO_5042107909" description="Non-classical arabinogalactan protein 30" evidence="2">
    <location>
        <begin position="25"/>
        <end position="188"/>
    </location>
</feature>
<evidence type="ECO:0000313" key="3">
    <source>
        <dbReference type="EMBL" id="GMH26816.1"/>
    </source>
</evidence>
<accession>A0AAD3TCY4</accession>
<name>A0AAD3TCY4_NEPGR</name>
<dbReference type="Pfam" id="PF01190">
    <property type="entry name" value="Pollen_Ole_e_1"/>
    <property type="match status" value="1"/>
</dbReference>
<protein>
    <recommendedName>
        <fullName evidence="5">Non-classical arabinogalactan protein 30</fullName>
    </recommendedName>
</protein>
<dbReference type="Proteomes" id="UP001279734">
    <property type="component" value="Unassembled WGS sequence"/>
</dbReference>
<keyword evidence="1 2" id="KW-0732">Signal</keyword>
<dbReference type="AlphaFoldDB" id="A0AAD3TCY4"/>
<feature type="signal peptide" evidence="2">
    <location>
        <begin position="1"/>
        <end position="24"/>
    </location>
</feature>
<evidence type="ECO:0008006" key="5">
    <source>
        <dbReference type="Google" id="ProtNLM"/>
    </source>
</evidence>
<gene>
    <name evidence="3" type="ORF">Nepgr_028659</name>
</gene>
<sequence>MASSRLTAAILSLLLLILTHPSVASYAEEKTTVATPRYPAKKEAPEEAVDVVVEGLVYCQSCNYSGTWSLNEAVPIPGAKVSVICRNYRDRVSYYNAFTTNNGGYFYANLKGYAMRHPLLDHPLQSCAAKLVSSPMENCSAFSNINYGINGAALRYEKKRLIRKNYEAVIYSAGPLVFRPDRCPPKQY</sequence>
<dbReference type="GO" id="GO:0071944">
    <property type="term" value="C:cell periphery"/>
    <property type="evidence" value="ECO:0007669"/>
    <property type="project" value="TreeGrafter"/>
</dbReference>
<evidence type="ECO:0000256" key="1">
    <source>
        <dbReference type="ARBA" id="ARBA00022729"/>
    </source>
</evidence>
<reference evidence="3" key="1">
    <citation type="submission" date="2023-05" db="EMBL/GenBank/DDBJ databases">
        <title>Nepenthes gracilis genome sequencing.</title>
        <authorList>
            <person name="Fukushima K."/>
        </authorList>
    </citation>
    <scope>NUCLEOTIDE SEQUENCE</scope>
    <source>
        <strain evidence="3">SING2019-196</strain>
    </source>
</reference>
<dbReference type="EMBL" id="BSYO01000032">
    <property type="protein sequence ID" value="GMH26816.1"/>
    <property type="molecule type" value="Genomic_DNA"/>
</dbReference>
<organism evidence="3 4">
    <name type="scientific">Nepenthes gracilis</name>
    <name type="common">Slender pitcher plant</name>
    <dbReference type="NCBI Taxonomy" id="150966"/>
    <lineage>
        <taxon>Eukaryota</taxon>
        <taxon>Viridiplantae</taxon>
        <taxon>Streptophyta</taxon>
        <taxon>Embryophyta</taxon>
        <taxon>Tracheophyta</taxon>
        <taxon>Spermatophyta</taxon>
        <taxon>Magnoliopsida</taxon>
        <taxon>eudicotyledons</taxon>
        <taxon>Gunneridae</taxon>
        <taxon>Pentapetalae</taxon>
        <taxon>Caryophyllales</taxon>
        <taxon>Nepenthaceae</taxon>
        <taxon>Nepenthes</taxon>
    </lineage>
</organism>
<evidence type="ECO:0000313" key="4">
    <source>
        <dbReference type="Proteomes" id="UP001279734"/>
    </source>
</evidence>
<keyword evidence="4" id="KW-1185">Reference proteome</keyword>
<dbReference type="PANTHER" id="PTHR33470">
    <property type="entry name" value="OS01G0164075 PROTEIN"/>
    <property type="match status" value="1"/>
</dbReference>
<dbReference type="PANTHER" id="PTHR33470:SF4">
    <property type="entry name" value="OS01G0164025 PROTEIN"/>
    <property type="match status" value="1"/>
</dbReference>
<comment type="caution">
    <text evidence="3">The sequence shown here is derived from an EMBL/GenBank/DDBJ whole genome shotgun (WGS) entry which is preliminary data.</text>
</comment>
<evidence type="ECO:0000256" key="2">
    <source>
        <dbReference type="SAM" id="SignalP"/>
    </source>
</evidence>